<comment type="subcellular location">
    <subcellularLocation>
        <location evidence="1">Cell membrane</location>
        <topology evidence="1">Multi-pass membrane protein</topology>
    </subcellularLocation>
</comment>
<sequence length="390" mass="43869">MNQTLNSSKTPASNWSGPPGETLGVTTWVLSALTILTYVVSIAGNGVMVWLLSFREQRGPFCVYILHLAVADLLFLLCLASKLILEASLVANMGHTIYSDHTVHMFPTALKAFEVLRRMNFLAYTVGLSLLTAISTERCLSVLFPIWYRCHRPQHLSAMVCALLWALAVLLNVIKALFYREFWNLDAQQCFTVDLIFSLLILALFTPVMALSSLILSVRVQRSFQRRRRQPTQLYVAILASVLVFLICALPLGIYWCLLYWLDRHLWTDIKLSYSIFFSSSVSSSANPIIYFVVGRRRSPGPREALGTVLHRVLQEEAELEPWGHALHRHQPGGGLRAARPPGRAVCLSGRWREPGRLCISPCPGPFLACQGSPTEHRVLDVTVQLHWED</sequence>
<dbReference type="PRINTS" id="PR02110">
    <property type="entry name" value="MRGPCRD"/>
</dbReference>
<dbReference type="GO" id="GO:0005886">
    <property type="term" value="C:plasma membrane"/>
    <property type="evidence" value="ECO:0007669"/>
    <property type="project" value="UniProtKB-SubCell"/>
</dbReference>
<dbReference type="RefSeq" id="XP_006173636.2">
    <property type="nucleotide sequence ID" value="XM_006173574.2"/>
</dbReference>
<dbReference type="InterPro" id="IPR026234">
    <property type="entry name" value="MRGPCRFAMILY"/>
</dbReference>
<evidence type="ECO:0000256" key="8">
    <source>
        <dbReference type="ARBA" id="ARBA00023224"/>
    </source>
</evidence>
<keyword evidence="6 11" id="KW-0472">Membrane</keyword>
<evidence type="ECO:0000259" key="12">
    <source>
        <dbReference type="PROSITE" id="PS50262"/>
    </source>
</evidence>
<dbReference type="Pfam" id="PF00001">
    <property type="entry name" value="7tm_1"/>
    <property type="match status" value="1"/>
</dbReference>
<dbReference type="InterPro" id="IPR017452">
    <property type="entry name" value="GPCR_Rhodpsn_7TM"/>
</dbReference>
<dbReference type="GeneID" id="102521687"/>
<dbReference type="FunFam" id="1.20.1070.10:FF:000193">
    <property type="entry name" value="Mas-related G-protein coupled receptor member E"/>
    <property type="match status" value="1"/>
</dbReference>
<keyword evidence="5 10" id="KW-0297">G-protein coupled receptor</keyword>
<dbReference type="PRINTS" id="PR02108">
    <property type="entry name" value="MRGPCRFAMILY"/>
</dbReference>
<evidence type="ECO:0000256" key="5">
    <source>
        <dbReference type="ARBA" id="ARBA00023040"/>
    </source>
</evidence>
<evidence type="ECO:0000256" key="4">
    <source>
        <dbReference type="ARBA" id="ARBA00022989"/>
    </source>
</evidence>
<feature type="domain" description="G-protein coupled receptors family 1 profile" evidence="12">
    <location>
        <begin position="44"/>
        <end position="291"/>
    </location>
</feature>
<proteinExistence type="inferred from homology"/>
<dbReference type="Proteomes" id="UP000694856">
    <property type="component" value="Chromosome 10"/>
</dbReference>
<dbReference type="PRINTS" id="PR00237">
    <property type="entry name" value="GPCRRHODOPSN"/>
</dbReference>
<dbReference type="SUPFAM" id="SSF81321">
    <property type="entry name" value="Family A G protein-coupled receptor-like"/>
    <property type="match status" value="1"/>
</dbReference>
<dbReference type="PANTHER" id="PTHR11334">
    <property type="entry name" value="MAS-RELATED G-PROTEIN COUPLED RECEPTOR"/>
    <property type="match status" value="1"/>
</dbReference>
<feature type="transmembrane region" description="Helical" evidence="11">
    <location>
        <begin position="156"/>
        <end position="175"/>
    </location>
</feature>
<evidence type="ECO:0000313" key="13">
    <source>
        <dbReference type="Proteomes" id="UP000694856"/>
    </source>
</evidence>
<dbReference type="Gene3D" id="1.20.1070.10">
    <property type="entry name" value="Rhodopsin 7-helix transmembrane proteins"/>
    <property type="match status" value="1"/>
</dbReference>
<evidence type="ECO:0000256" key="7">
    <source>
        <dbReference type="ARBA" id="ARBA00023170"/>
    </source>
</evidence>
<comment type="similarity">
    <text evidence="9">Belongs to the G-protein coupled receptor 1 family. Mas subfamily.</text>
</comment>
<dbReference type="AlphaFoldDB" id="A0A8B6Y6A8"/>
<dbReference type="PROSITE" id="PS00237">
    <property type="entry name" value="G_PROTEIN_RECEP_F1_1"/>
    <property type="match status" value="1"/>
</dbReference>
<feature type="transmembrane region" description="Helical" evidence="11">
    <location>
        <begin position="195"/>
        <end position="216"/>
    </location>
</feature>
<dbReference type="PANTHER" id="PTHR11334:SF57">
    <property type="entry name" value="MAS-RELATED G-PROTEIN COUPLED RECEPTOR MEMBER D"/>
    <property type="match status" value="1"/>
</dbReference>
<dbReference type="CTD" id="116512"/>
<keyword evidence="13" id="KW-1185">Reference proteome</keyword>
<evidence type="ECO:0000256" key="6">
    <source>
        <dbReference type="ARBA" id="ARBA00023136"/>
    </source>
</evidence>
<protein>
    <submittedName>
        <fullName evidence="14">Mas-related G-protein coupled receptor member D</fullName>
    </submittedName>
</protein>
<feature type="transmembrane region" description="Helical" evidence="11">
    <location>
        <begin position="236"/>
        <end position="262"/>
    </location>
</feature>
<keyword evidence="3 10" id="KW-0812">Transmembrane</keyword>
<reference evidence="14" key="1">
    <citation type="submission" date="2025-08" db="UniProtKB">
        <authorList>
            <consortium name="RefSeq"/>
        </authorList>
    </citation>
    <scope>IDENTIFICATION</scope>
    <source>
        <tissue evidence="14">Ear skin</tissue>
    </source>
</reference>
<evidence type="ECO:0000256" key="3">
    <source>
        <dbReference type="ARBA" id="ARBA00022692"/>
    </source>
</evidence>
<dbReference type="KEGG" id="cfr:102521687"/>
<accession>A0A8B6Y6A8</accession>
<evidence type="ECO:0000256" key="10">
    <source>
        <dbReference type="RuleBase" id="RU000688"/>
    </source>
</evidence>
<feature type="transmembrane region" description="Helical" evidence="11">
    <location>
        <begin position="64"/>
        <end position="85"/>
    </location>
</feature>
<organism evidence="13 14">
    <name type="scientific">Camelus ferus</name>
    <name type="common">Wild bactrian camel</name>
    <name type="synonym">Camelus bactrianus ferus</name>
    <dbReference type="NCBI Taxonomy" id="419612"/>
    <lineage>
        <taxon>Eukaryota</taxon>
        <taxon>Metazoa</taxon>
        <taxon>Chordata</taxon>
        <taxon>Craniata</taxon>
        <taxon>Vertebrata</taxon>
        <taxon>Euteleostomi</taxon>
        <taxon>Mammalia</taxon>
        <taxon>Eutheria</taxon>
        <taxon>Laurasiatheria</taxon>
        <taxon>Artiodactyla</taxon>
        <taxon>Tylopoda</taxon>
        <taxon>Camelidae</taxon>
        <taxon>Camelus</taxon>
    </lineage>
</organism>
<keyword evidence="8 10" id="KW-0807">Transducer</keyword>
<evidence type="ECO:0000256" key="1">
    <source>
        <dbReference type="ARBA" id="ARBA00004651"/>
    </source>
</evidence>
<evidence type="ECO:0000256" key="2">
    <source>
        <dbReference type="ARBA" id="ARBA00022475"/>
    </source>
</evidence>
<dbReference type="PROSITE" id="PS50262">
    <property type="entry name" value="G_PROTEIN_RECEP_F1_2"/>
    <property type="match status" value="1"/>
</dbReference>
<evidence type="ECO:0000313" key="14">
    <source>
        <dbReference type="RefSeq" id="XP_006173636.2"/>
    </source>
</evidence>
<gene>
    <name evidence="14" type="primary">MRGPRD</name>
</gene>
<dbReference type="GO" id="GO:0004930">
    <property type="term" value="F:G protein-coupled receptor activity"/>
    <property type="evidence" value="ECO:0007669"/>
    <property type="project" value="UniProtKB-KW"/>
</dbReference>
<name>A0A8B6Y6A8_CAMFR</name>
<feature type="transmembrane region" description="Helical" evidence="11">
    <location>
        <begin position="121"/>
        <end position="144"/>
    </location>
</feature>
<evidence type="ECO:0000256" key="11">
    <source>
        <dbReference type="SAM" id="Phobius"/>
    </source>
</evidence>
<feature type="transmembrane region" description="Helical" evidence="11">
    <location>
        <begin position="274"/>
        <end position="294"/>
    </location>
</feature>
<evidence type="ECO:0000256" key="9">
    <source>
        <dbReference type="ARBA" id="ARBA00061394"/>
    </source>
</evidence>
<dbReference type="InterPro" id="IPR000276">
    <property type="entry name" value="GPCR_Rhodpsn"/>
</dbReference>
<keyword evidence="4 11" id="KW-1133">Transmembrane helix</keyword>
<keyword evidence="2" id="KW-1003">Cell membrane</keyword>
<dbReference type="InterPro" id="IPR026232">
    <property type="entry name" value="MRGPCRD"/>
</dbReference>
<feature type="transmembrane region" description="Helical" evidence="11">
    <location>
        <begin position="28"/>
        <end position="52"/>
    </location>
</feature>
<keyword evidence="7 10" id="KW-0675">Receptor</keyword>